<evidence type="ECO:0000313" key="2">
    <source>
        <dbReference type="Proteomes" id="UP000281810"/>
    </source>
</evidence>
<dbReference type="OrthoDB" id="1263880at2"/>
<dbReference type="AlphaFoldDB" id="A0A3G8Y935"/>
<proteinExistence type="predicted"/>
<protein>
    <submittedName>
        <fullName evidence="1">Uncharacterized protein</fullName>
    </submittedName>
</protein>
<sequence>MKNLFILVSSVVSLGVFSQNINCETTDYVKNIDNREYSTYHYVNSSYSYSRPLIIMVTSDKVFMDVHQKIPKLFSAKQEYTDVYLLGIKEFNKKNIDEINVKIINFFIDDIIRYRTSNNLPYNNFEYVSSQVNYLENEDLCKFLICKNRKK</sequence>
<reference evidence="2" key="1">
    <citation type="submission" date="2018-11" db="EMBL/GenBank/DDBJ databases">
        <title>Proposal to divide the Flavobacteriaceae and reorganize its genera based on Amino Acid Identity values calculated from whole genome sequences.</title>
        <authorList>
            <person name="Nicholson A.C."/>
            <person name="Gulvik C.A."/>
            <person name="Whitney A.M."/>
            <person name="Humrighouse B.W."/>
            <person name="Bell M."/>
            <person name="Holmes B."/>
            <person name="Steigerwalt A.B."/>
            <person name="Villarma A."/>
            <person name="Sheth M."/>
            <person name="Batra D."/>
            <person name="Pryor J."/>
            <person name="Bernardet J.-F."/>
            <person name="Hugo C."/>
            <person name="Kampfer P."/>
            <person name="Newman J.D."/>
            <person name="McQuiston J.R."/>
        </authorList>
    </citation>
    <scope>NUCLEOTIDE SEQUENCE [LARGE SCALE GENOMIC DNA]</scope>
    <source>
        <strain evidence="2">F5649</strain>
    </source>
</reference>
<dbReference type="Proteomes" id="UP000281810">
    <property type="component" value="Chromosome"/>
</dbReference>
<organism evidence="1 2">
    <name type="scientific">Epilithonimonas vandammei</name>
    <dbReference type="NCBI Taxonomy" id="2487072"/>
    <lineage>
        <taxon>Bacteria</taxon>
        <taxon>Pseudomonadati</taxon>
        <taxon>Bacteroidota</taxon>
        <taxon>Flavobacteriia</taxon>
        <taxon>Flavobacteriales</taxon>
        <taxon>Weeksellaceae</taxon>
        <taxon>Chryseobacterium group</taxon>
        <taxon>Epilithonimonas</taxon>
    </lineage>
</organism>
<gene>
    <name evidence="1" type="ORF">EIB74_03255</name>
</gene>
<evidence type="ECO:0000313" key="1">
    <source>
        <dbReference type="EMBL" id="AZI39044.1"/>
    </source>
</evidence>
<dbReference type="RefSeq" id="WP_124801336.1">
    <property type="nucleotide sequence ID" value="NZ_CP034161.1"/>
</dbReference>
<keyword evidence="2" id="KW-1185">Reference proteome</keyword>
<dbReference type="EMBL" id="CP034161">
    <property type="protein sequence ID" value="AZI39044.1"/>
    <property type="molecule type" value="Genomic_DNA"/>
</dbReference>
<name>A0A3G8Y935_9FLAO</name>
<accession>A0A3G8Y935</accession>